<organism evidence="2 4">
    <name type="scientific">Clostridium butyricum</name>
    <dbReference type="NCBI Taxonomy" id="1492"/>
    <lineage>
        <taxon>Bacteria</taxon>
        <taxon>Bacillati</taxon>
        <taxon>Bacillota</taxon>
        <taxon>Clostridia</taxon>
        <taxon>Eubacteriales</taxon>
        <taxon>Clostridiaceae</taxon>
        <taxon>Clostridium</taxon>
    </lineage>
</organism>
<dbReference type="Proteomes" id="UP000515243">
    <property type="component" value="Chromosome 2"/>
</dbReference>
<dbReference type="CDD" id="cd13582">
    <property type="entry name" value="PBP2_AlgQ_like_3"/>
    <property type="match status" value="1"/>
</dbReference>
<dbReference type="Pfam" id="PF13416">
    <property type="entry name" value="SBP_bac_8"/>
    <property type="match status" value="1"/>
</dbReference>
<evidence type="ECO:0000313" key="4">
    <source>
        <dbReference type="Proteomes" id="UP000238081"/>
    </source>
</evidence>
<dbReference type="RefSeq" id="WP_003431157.1">
    <property type="nucleotide sequence ID" value="NZ_AP019717.1"/>
</dbReference>
<name>A0A2S7F9B0_CLOBU</name>
<sequence>MKKRKILSVILSVSLIAGTFIGCGSSSKETGATSSSGKMDTSPITLEFFNCDASQDMPFTDDVAEKIKEITGVTLKISHPVAGDTQSIPLMIASGDYPDLIFAKGDTGKLIDAGAIIPLDDYIDKKGANLKTLYGDQIERLRYSEKDPSIYTVGTYGVETKIYAPDGTMQIQNAVLKDLGYPEIKTLKDYENAIRTYKEKYPEINGQKTIGMSLMASDWRWLITCGNIAGAVAGIPDDGQFKIDDETQEAVYKYQLPEVKEYFKWLNHMNAEGLLDPESFTQKEDTYKSKLAQGTVLGITDAKWDYDSSMKSLIAAGTPERTFAPLSVTLNENVKDQTMKDYGFGGGWGVAISSTSKNQERAFQFLDWLASDEAQVLLNWGIEGKHYTVENGVRKFLPEVQEQKNTDKDFAHNTGIGNYIYPFPQRGNGAKDSTGNYYSSDTIETYKANYNTAEKETIAAYNKDSWCDFFPPAEELGVSKHGQAWQYNIPSDSDMAIIQKKADDYVQKAVTQAILGKEEDFDAAWDKIQSTLNSYGIDKVNQGMTDLTKERIKLWNK</sequence>
<dbReference type="EMBL" id="LRDH01000115">
    <property type="protein sequence ID" value="PPV13936.1"/>
    <property type="molecule type" value="Genomic_DNA"/>
</dbReference>
<dbReference type="EMBL" id="CP040627">
    <property type="protein sequence ID" value="QMW92845.1"/>
    <property type="molecule type" value="Genomic_DNA"/>
</dbReference>
<reference evidence="2 4" key="1">
    <citation type="submission" date="2016-01" db="EMBL/GenBank/DDBJ databases">
        <title>Characterization of the Clostridium difficile lineages that are prevalent in Hong Kong and China.</title>
        <authorList>
            <person name="Kwok J.S.-L."/>
            <person name="Lam W.-Y."/>
            <person name="Ip M."/>
            <person name="Chan T.-F."/>
            <person name="Hawkey P.M."/>
            <person name="Tsui S.K.-W."/>
        </authorList>
    </citation>
    <scope>NUCLEOTIDE SEQUENCE [LARGE SCALE GENOMIC DNA]</scope>
    <source>
        <strain evidence="2 4">300064</strain>
    </source>
</reference>
<dbReference type="InterPro" id="IPR006059">
    <property type="entry name" value="SBP"/>
</dbReference>
<dbReference type="InterPro" id="IPR050490">
    <property type="entry name" value="Bact_solute-bd_prot1"/>
</dbReference>
<evidence type="ECO:0000313" key="3">
    <source>
        <dbReference type="EMBL" id="QMW92845.1"/>
    </source>
</evidence>
<dbReference type="GeneID" id="92946126"/>
<feature type="chain" id="PRO_5042351753" evidence="1">
    <location>
        <begin position="23"/>
        <end position="557"/>
    </location>
</feature>
<dbReference type="Proteomes" id="UP000238081">
    <property type="component" value="Unassembled WGS sequence"/>
</dbReference>
<accession>A0A2S7F9B0</accession>
<dbReference type="PANTHER" id="PTHR43649">
    <property type="entry name" value="ARABINOSE-BINDING PROTEIN-RELATED"/>
    <property type="match status" value="1"/>
</dbReference>
<dbReference type="Gene3D" id="3.40.190.10">
    <property type="entry name" value="Periplasmic binding protein-like II"/>
    <property type="match status" value="2"/>
</dbReference>
<keyword evidence="1" id="KW-0732">Signal</keyword>
<dbReference type="PANTHER" id="PTHR43649:SF12">
    <property type="entry name" value="DIACETYLCHITOBIOSE BINDING PROTEIN DASA"/>
    <property type="match status" value="1"/>
</dbReference>
<proteinExistence type="predicted"/>
<gene>
    <name evidence="2" type="ORF">AWN73_15450</name>
    <name evidence="3" type="ORF">FF104_18095</name>
</gene>
<protein>
    <submittedName>
        <fullName evidence="3">Extracellular solute-binding protein</fullName>
    </submittedName>
    <submittedName>
        <fullName evidence="2">Sugar ABC transporter substrate-binding protein</fullName>
    </submittedName>
</protein>
<evidence type="ECO:0000313" key="2">
    <source>
        <dbReference type="EMBL" id="PPV13936.1"/>
    </source>
</evidence>
<evidence type="ECO:0000313" key="5">
    <source>
        <dbReference type="Proteomes" id="UP000515243"/>
    </source>
</evidence>
<feature type="signal peptide" evidence="1">
    <location>
        <begin position="1"/>
        <end position="22"/>
    </location>
</feature>
<dbReference type="PROSITE" id="PS51257">
    <property type="entry name" value="PROKAR_LIPOPROTEIN"/>
    <property type="match status" value="1"/>
</dbReference>
<dbReference type="SUPFAM" id="SSF53850">
    <property type="entry name" value="Periplasmic binding protein-like II"/>
    <property type="match status" value="1"/>
</dbReference>
<evidence type="ECO:0000256" key="1">
    <source>
        <dbReference type="SAM" id="SignalP"/>
    </source>
</evidence>
<reference evidence="3 5" key="2">
    <citation type="submission" date="2019-05" db="EMBL/GenBank/DDBJ databases">
        <authorList>
            <person name="Schori C."/>
            <person name="Ahrens C."/>
        </authorList>
    </citation>
    <scope>NUCLEOTIDE SEQUENCE [LARGE SCALE GENOMIC DNA]</scope>
    <source>
        <strain evidence="3 5">DSM 10702</strain>
    </source>
</reference>
<dbReference type="AlphaFoldDB" id="A0A2S7F9B0"/>